<gene>
    <name evidence="2" type="ordered locus">Acry_1264</name>
</gene>
<evidence type="ECO:0000313" key="3">
    <source>
        <dbReference type="Proteomes" id="UP000000245"/>
    </source>
</evidence>
<dbReference type="Proteomes" id="UP000000245">
    <property type="component" value="Chromosome"/>
</dbReference>
<sequence length="228" mass="25702">MSMNPPEGPANRTSNLADDDFMAILDLDAFRATPLTEAPFQYLVTPHFIAREQARAVLQDFPRIEVPGLLPLEATDPGPLFRALIDELTGREITAAVSEKFGVDLTGRPTMITLRGRARERDGRIHTDSEAKLITALLYFNEAWEAEGGRLRLLRGPDNLDDMLAEVPPLLGTLVMFRRSDRSFHGHEPFVGVRRYVMINWMTSSLTAQRELMRHRLSAQAKRVLSHV</sequence>
<dbReference type="KEGG" id="acr:Acry_1264"/>
<proteinExistence type="predicted"/>
<protein>
    <recommendedName>
        <fullName evidence="1">Prolyl 4-hydroxylase alpha subunit Fe(2+) 2OG dioxygenase domain-containing protein</fullName>
    </recommendedName>
</protein>
<dbReference type="InterPro" id="IPR044862">
    <property type="entry name" value="Pro_4_hyd_alph_FE2OG_OXY"/>
</dbReference>
<organism evidence="2 3">
    <name type="scientific">Acidiphilium cryptum (strain JF-5)</name>
    <dbReference type="NCBI Taxonomy" id="349163"/>
    <lineage>
        <taxon>Bacteria</taxon>
        <taxon>Pseudomonadati</taxon>
        <taxon>Pseudomonadota</taxon>
        <taxon>Alphaproteobacteria</taxon>
        <taxon>Acetobacterales</taxon>
        <taxon>Acidocellaceae</taxon>
        <taxon>Acidiphilium</taxon>
    </lineage>
</organism>
<evidence type="ECO:0000313" key="2">
    <source>
        <dbReference type="EMBL" id="ABQ30475.1"/>
    </source>
</evidence>
<dbReference type="Gene3D" id="2.60.120.620">
    <property type="entry name" value="q2cbj1_9rhob like domain"/>
    <property type="match status" value="1"/>
</dbReference>
<feature type="domain" description="Prolyl 4-hydroxylase alpha subunit Fe(2+) 2OG dioxygenase" evidence="1">
    <location>
        <begin position="125"/>
        <end position="202"/>
    </location>
</feature>
<accession>A5FXZ3</accession>
<name>A5FXZ3_ACICJ</name>
<dbReference type="STRING" id="349163.Acry_1264"/>
<dbReference type="HOGENOM" id="CLU_085337_0_0_5"/>
<dbReference type="EMBL" id="CP000697">
    <property type="protein sequence ID" value="ABQ30475.1"/>
    <property type="molecule type" value="Genomic_DNA"/>
</dbReference>
<keyword evidence="3" id="KW-1185">Reference proteome</keyword>
<evidence type="ECO:0000259" key="1">
    <source>
        <dbReference type="Pfam" id="PF13640"/>
    </source>
</evidence>
<dbReference type="Pfam" id="PF13640">
    <property type="entry name" value="2OG-FeII_Oxy_3"/>
    <property type="match status" value="1"/>
</dbReference>
<dbReference type="eggNOG" id="COG3751">
    <property type="taxonomic scope" value="Bacteria"/>
</dbReference>
<dbReference type="AlphaFoldDB" id="A5FXZ3"/>
<reference evidence="2 3" key="1">
    <citation type="submission" date="2007-05" db="EMBL/GenBank/DDBJ databases">
        <title>Complete sequence of chromosome of Acidiphilium cryptum JF-5.</title>
        <authorList>
            <consortium name="US DOE Joint Genome Institute"/>
            <person name="Copeland A."/>
            <person name="Lucas S."/>
            <person name="Lapidus A."/>
            <person name="Barry K."/>
            <person name="Detter J.C."/>
            <person name="Glavina del Rio T."/>
            <person name="Hammon N."/>
            <person name="Israni S."/>
            <person name="Dalin E."/>
            <person name="Tice H."/>
            <person name="Pitluck S."/>
            <person name="Sims D."/>
            <person name="Brettin T."/>
            <person name="Bruce D."/>
            <person name="Han C."/>
            <person name="Schmutz J."/>
            <person name="Larimer F."/>
            <person name="Land M."/>
            <person name="Hauser L."/>
            <person name="Kyrpides N."/>
            <person name="Kim E."/>
            <person name="Magnuson T."/>
            <person name="Richardson P."/>
        </authorList>
    </citation>
    <scope>NUCLEOTIDE SEQUENCE [LARGE SCALE GENOMIC DNA]</scope>
    <source>
        <strain evidence="2 3">JF-5</strain>
    </source>
</reference>